<dbReference type="EMBL" id="AMPZ03000004">
    <property type="protein sequence ID" value="KAH9584381.1"/>
    <property type="molecule type" value="Genomic_DNA"/>
</dbReference>
<protein>
    <submittedName>
        <fullName evidence="1">Uncharacterized protein</fullName>
    </submittedName>
</protein>
<organism evidence="1 2">
    <name type="scientific">Schistosoma haematobium</name>
    <name type="common">Blood fluke</name>
    <dbReference type="NCBI Taxonomy" id="6185"/>
    <lineage>
        <taxon>Eukaryota</taxon>
        <taxon>Metazoa</taxon>
        <taxon>Spiralia</taxon>
        <taxon>Lophotrochozoa</taxon>
        <taxon>Platyhelminthes</taxon>
        <taxon>Trematoda</taxon>
        <taxon>Digenea</taxon>
        <taxon>Strigeidida</taxon>
        <taxon>Schistosomatoidea</taxon>
        <taxon>Schistosomatidae</taxon>
        <taxon>Schistosoma</taxon>
    </lineage>
</organism>
<evidence type="ECO:0000313" key="2">
    <source>
        <dbReference type="Proteomes" id="UP000471633"/>
    </source>
</evidence>
<comment type="caution">
    <text evidence="1">The sequence shown here is derived from an EMBL/GenBank/DDBJ whole genome shotgun (WGS) entry which is preliminary data.</text>
</comment>
<dbReference type="CTD" id="75576261"/>
<keyword evidence="2" id="KW-1185">Reference proteome</keyword>
<evidence type="ECO:0000313" key="1">
    <source>
        <dbReference type="EMBL" id="KAH9584381.1"/>
    </source>
</evidence>
<reference evidence="1" key="4">
    <citation type="journal article" date="2022" name="PLoS Pathog.">
        <title>Chromosome-level genome of Schistosoma haematobium underpins genome-wide explorations of molecular variation.</title>
        <authorList>
            <person name="Stroehlein A.J."/>
            <person name="Korhonen P.K."/>
            <person name="Lee V.V."/>
            <person name="Ralph S.A."/>
            <person name="Mentink-Kane M."/>
            <person name="You H."/>
            <person name="McManus D.P."/>
            <person name="Tchuente L.T."/>
            <person name="Stothard J.R."/>
            <person name="Kaur P."/>
            <person name="Dudchenko O."/>
            <person name="Aiden E.L."/>
            <person name="Yang B."/>
            <person name="Yang H."/>
            <person name="Emery A.M."/>
            <person name="Webster B.L."/>
            <person name="Brindley P.J."/>
            <person name="Rollinson D."/>
            <person name="Chang B.C.H."/>
            <person name="Gasser R.B."/>
            <person name="Young N.D."/>
        </authorList>
    </citation>
    <scope>NUCLEOTIDE SEQUENCE</scope>
</reference>
<proteinExistence type="predicted"/>
<dbReference type="GeneID" id="75576261"/>
<dbReference type="Proteomes" id="UP000471633">
    <property type="component" value="Unassembled WGS sequence"/>
</dbReference>
<reference evidence="1" key="3">
    <citation type="submission" date="2021-06" db="EMBL/GenBank/DDBJ databases">
        <title>Chromosome-level genome assembly for S. haematobium.</title>
        <authorList>
            <person name="Stroehlein A.J."/>
        </authorList>
    </citation>
    <scope>NUCLEOTIDE SEQUENCE</scope>
</reference>
<dbReference type="KEGG" id="shx:MS3_00000200"/>
<accession>A0A922IPG8</accession>
<sequence length="102" mass="11685">MQENINNCLVSLSTRKGLNYNTSDTSKLEFFAALESSLRTSGVSDETQRDIRRTIVPLTYRKKDYNQLTSQEQKALKKLRTGKDIVTVPAKKERTTVIMDKE</sequence>
<reference evidence="1" key="2">
    <citation type="journal article" date="2019" name="Gigascience">
        <title>High-quality Schistosoma haematobium genome achieved by single-molecule and long-range sequencing.</title>
        <authorList>
            <person name="Stroehlein A.J."/>
            <person name="Korhonen P.K."/>
            <person name="Chong T.M."/>
            <person name="Lim Y.L."/>
            <person name="Chan K.G."/>
            <person name="Webster B."/>
            <person name="Rollinson D."/>
            <person name="Brindley P.J."/>
            <person name="Gasser R.B."/>
            <person name="Young N.D."/>
        </authorList>
    </citation>
    <scope>NUCLEOTIDE SEQUENCE</scope>
</reference>
<gene>
    <name evidence="1" type="ORF">MS3_00000200</name>
</gene>
<dbReference type="RefSeq" id="XP_051067219.1">
    <property type="nucleotide sequence ID" value="XM_051208059.1"/>
</dbReference>
<name>A0A922IPG8_SCHHA</name>
<dbReference type="AlphaFoldDB" id="A0A922IPG8"/>
<reference evidence="1" key="1">
    <citation type="journal article" date="2012" name="Nat. Genet.">
        <title>Whole-genome sequence of Schistosoma haematobium.</title>
        <authorList>
            <person name="Young N.D."/>
            <person name="Jex A.R."/>
            <person name="Li B."/>
            <person name="Liu S."/>
            <person name="Yang L."/>
            <person name="Xiong Z."/>
            <person name="Li Y."/>
            <person name="Cantacessi C."/>
            <person name="Hall R.S."/>
            <person name="Xu X."/>
            <person name="Chen F."/>
            <person name="Wu X."/>
            <person name="Zerlotini A."/>
            <person name="Oliveira G."/>
            <person name="Hofmann A."/>
            <person name="Zhang G."/>
            <person name="Fang X."/>
            <person name="Kang Y."/>
            <person name="Campbell B.E."/>
            <person name="Loukas A."/>
            <person name="Ranganathan S."/>
            <person name="Rollinson D."/>
            <person name="Rinaldi G."/>
            <person name="Brindley P.J."/>
            <person name="Yang H."/>
            <person name="Wang J."/>
            <person name="Wang J."/>
            <person name="Gasser R.B."/>
        </authorList>
    </citation>
    <scope>NUCLEOTIDE SEQUENCE</scope>
</reference>